<name>A0A8E0QGC2_9EURO</name>
<dbReference type="Pfam" id="PF13738">
    <property type="entry name" value="Pyr_redox_3"/>
    <property type="match status" value="1"/>
</dbReference>
<dbReference type="SUPFAM" id="SSF51905">
    <property type="entry name" value="FAD/NAD(P)-binding domain"/>
    <property type="match status" value="1"/>
</dbReference>
<comment type="caution">
    <text evidence="2">The sequence shown here is derived from an EMBL/GenBank/DDBJ whole genome shotgun (WGS) entry which is preliminary data.</text>
</comment>
<accession>A0A8E0QGC2</accession>
<protein>
    <submittedName>
        <fullName evidence="2">Uncharacterized protein</fullName>
    </submittedName>
</protein>
<dbReference type="Gene3D" id="3.50.50.60">
    <property type="entry name" value="FAD/NAD(P)-binding domain"/>
    <property type="match status" value="1"/>
</dbReference>
<dbReference type="Proteomes" id="UP000036893">
    <property type="component" value="Unassembled WGS sequence"/>
</dbReference>
<dbReference type="EMBL" id="BBXM02000001">
    <property type="protein sequence ID" value="GIC84219.1"/>
    <property type="molecule type" value="Genomic_DNA"/>
</dbReference>
<proteinExistence type="predicted"/>
<dbReference type="InterPro" id="IPR036188">
    <property type="entry name" value="FAD/NAD-bd_sf"/>
</dbReference>
<organism evidence="2 3">
    <name type="scientific">Aspergillus udagawae</name>
    <dbReference type="NCBI Taxonomy" id="91492"/>
    <lineage>
        <taxon>Eukaryota</taxon>
        <taxon>Fungi</taxon>
        <taxon>Dikarya</taxon>
        <taxon>Ascomycota</taxon>
        <taxon>Pezizomycotina</taxon>
        <taxon>Eurotiomycetes</taxon>
        <taxon>Eurotiomycetidae</taxon>
        <taxon>Eurotiales</taxon>
        <taxon>Aspergillaceae</taxon>
        <taxon>Aspergillus</taxon>
        <taxon>Aspergillus subgen. Fumigati</taxon>
    </lineage>
</organism>
<reference evidence="2" key="2">
    <citation type="submission" date="2021-01" db="EMBL/GenBank/DDBJ databases">
        <title>Pan-genome distribution and transcriptional activeness of fungal secondary metabolism genes in Aspergillus section Fumigati.</title>
        <authorList>
            <person name="Takahashi H."/>
            <person name="Umemura M."/>
            <person name="Ninomiya A."/>
            <person name="Kusuya Y."/>
            <person name="Urayama S."/>
            <person name="Shimizu M."/>
            <person name="Watanabe A."/>
            <person name="Kamei K."/>
            <person name="Yaguchi T."/>
            <person name="Hagiwara D."/>
        </authorList>
    </citation>
    <scope>NUCLEOTIDE SEQUENCE</scope>
    <source>
        <strain evidence="2">IFM 46973</strain>
    </source>
</reference>
<sequence>MEQFALPEGTAFPKGVDPISIAKSCAHLFRNLDITNLHPGAAWYDLFALTGDVASVKSRVAIATSWDHLLTIRGVSGFQVLDEGVQIRTYGGQIPAIEVPCTFSTGCDPKLQGVATFSLVFCPKDRRSSNGWQVWMIRTRLDRLLKQQGDVDKLDPLTAHAPVLTPPIRNDFSSLRYGCVVVGAGQAGLAVAGRLKALGISYLAIDRNSRIGDNWLNRYDSVKLHTPREFSHLPYGRTFSGEYPEWLGKADIARGHNEWVQRYGINLSLSTELLSGQWDDRLKRWSLRVRQGGDLQTLTCDHIVLATGLGIRTPRIPTYAGLEVCRATVMHSVDYRNSWSWAGQRAIIIGSANTAHDIAEDMIEAGLTSVTMVQRDATVVIPREHIQANMTSTNPRFLIKVAAPEEVADELRFSIPPPIRNLFMMLGNQSLSASNPDRYQDLDRSGFKRKEQSMGGSFRGRYIDVGASQKIASGQIKVKSGSCPVRHTETGLEFDDGTRLDADIIIFATGYHLDSRDMIETLFGPDVSGRVTRLDQPNPEDFLDGAYKFTGHPALWLAGGNMGQARYFSRFLALQINAALLGTPFDRLKQPLDDCDT</sequence>
<evidence type="ECO:0000313" key="2">
    <source>
        <dbReference type="EMBL" id="GIC84219.1"/>
    </source>
</evidence>
<dbReference type="PANTHER" id="PTHR43539">
    <property type="entry name" value="FLAVIN-BINDING MONOOXYGENASE-LIKE PROTEIN (AFU_ORTHOLOGUE AFUA_4G09220)"/>
    <property type="match status" value="1"/>
</dbReference>
<keyword evidence="1" id="KW-0560">Oxidoreductase</keyword>
<dbReference type="GeneID" id="66987509"/>
<gene>
    <name evidence="2" type="ORF">Aud_000033</name>
</gene>
<dbReference type="GO" id="GO:0004497">
    <property type="term" value="F:monooxygenase activity"/>
    <property type="evidence" value="ECO:0007669"/>
    <property type="project" value="TreeGrafter"/>
</dbReference>
<dbReference type="PANTHER" id="PTHR43539:SF68">
    <property type="entry name" value="FLAVIN-BINDING MONOOXYGENASE-LIKE PROTEIN (AFU_ORTHOLOGUE AFUA_4G09220)"/>
    <property type="match status" value="1"/>
</dbReference>
<evidence type="ECO:0000256" key="1">
    <source>
        <dbReference type="ARBA" id="ARBA00023002"/>
    </source>
</evidence>
<dbReference type="GO" id="GO:0050660">
    <property type="term" value="F:flavin adenine dinucleotide binding"/>
    <property type="evidence" value="ECO:0007669"/>
    <property type="project" value="TreeGrafter"/>
</dbReference>
<dbReference type="RefSeq" id="XP_043141485.1">
    <property type="nucleotide sequence ID" value="XM_043285550.1"/>
</dbReference>
<dbReference type="InterPro" id="IPR050982">
    <property type="entry name" value="Auxin_biosynth/cation_transpt"/>
</dbReference>
<evidence type="ECO:0000313" key="3">
    <source>
        <dbReference type="Proteomes" id="UP000036893"/>
    </source>
</evidence>
<reference evidence="2" key="1">
    <citation type="journal article" date="2015" name="Genome Announc.">
        <title>Draft Genome Sequence of the Pathogenic Filamentous Fungus Aspergillus udagawae Strain IFM 46973T.</title>
        <authorList>
            <person name="Kusuya Y."/>
            <person name="Takahashi-Nakaguchi A."/>
            <person name="Takahashi H."/>
            <person name="Yaguchi T."/>
        </authorList>
    </citation>
    <scope>NUCLEOTIDE SEQUENCE</scope>
    <source>
        <strain evidence="2">IFM 46973</strain>
    </source>
</reference>
<dbReference type="AlphaFoldDB" id="A0A8E0QGC2"/>